<dbReference type="GO" id="GO:0090729">
    <property type="term" value="F:toxin activity"/>
    <property type="evidence" value="ECO:0007669"/>
    <property type="project" value="UniProtKB-KW"/>
</dbReference>
<dbReference type="EMBL" id="PCXU01000011">
    <property type="protein sequence ID" value="PIR43790.1"/>
    <property type="molecule type" value="Genomic_DNA"/>
</dbReference>
<sequence length="130" mass="15235">MYLLDTNIIIDHLRIKEGVIQKEWVSPGYISFVTYSELFYGVYKSKFSKKNLLLLSDFLEENEIIVINSDNKTCEYFGRLKAHLEKRGRRIEDADLFIAATAITNNLVLVTQNNKHFRKIEDLKIHTHSQ</sequence>
<dbReference type="EC" id="3.1.-.-" evidence="8"/>
<comment type="caution">
    <text evidence="10">The sequence shown here is derived from an EMBL/GenBank/DDBJ whole genome shotgun (WGS) entry which is preliminary data.</text>
</comment>
<name>A0A2H0RBE8_UNCKA</name>
<keyword evidence="5 8" id="KW-0378">Hydrolase</keyword>
<dbReference type="InterPro" id="IPR022907">
    <property type="entry name" value="VapC_family"/>
</dbReference>
<feature type="binding site" evidence="8">
    <location>
        <position position="95"/>
    </location>
    <ligand>
        <name>Mg(2+)</name>
        <dbReference type="ChEBI" id="CHEBI:18420"/>
    </ligand>
</feature>
<dbReference type="HAMAP" id="MF_00265">
    <property type="entry name" value="VapC_Nob1"/>
    <property type="match status" value="1"/>
</dbReference>
<keyword evidence="4 8" id="KW-0479">Metal-binding</keyword>
<comment type="similarity">
    <text evidence="7 8">Belongs to the PINc/VapC protein family.</text>
</comment>
<reference evidence="10 11" key="1">
    <citation type="submission" date="2017-09" db="EMBL/GenBank/DDBJ databases">
        <title>Depth-based differentiation of microbial function through sediment-hosted aquifers and enrichment of novel symbionts in the deep terrestrial subsurface.</title>
        <authorList>
            <person name="Probst A.J."/>
            <person name="Ladd B."/>
            <person name="Jarett J.K."/>
            <person name="Geller-Mcgrath D.E."/>
            <person name="Sieber C.M."/>
            <person name="Emerson J.B."/>
            <person name="Anantharaman K."/>
            <person name="Thomas B.C."/>
            <person name="Malmstrom R."/>
            <person name="Stieglmeier M."/>
            <person name="Klingl A."/>
            <person name="Woyke T."/>
            <person name="Ryan C.M."/>
            <person name="Banfield J.F."/>
        </authorList>
    </citation>
    <scope>NUCLEOTIDE SEQUENCE [LARGE SCALE GENOMIC DNA]</scope>
    <source>
        <strain evidence="10">CG10_big_fil_rev_8_21_14_0_10_32_10</strain>
    </source>
</reference>
<evidence type="ECO:0000256" key="8">
    <source>
        <dbReference type="HAMAP-Rule" id="MF_00265"/>
    </source>
</evidence>
<evidence type="ECO:0000256" key="3">
    <source>
        <dbReference type="ARBA" id="ARBA00022722"/>
    </source>
</evidence>
<comment type="function">
    <text evidence="8">Toxic component of a toxin-antitoxin (TA) system. An RNase.</text>
</comment>
<feature type="domain" description="PIN" evidence="9">
    <location>
        <begin position="2"/>
        <end position="121"/>
    </location>
</feature>
<evidence type="ECO:0000256" key="2">
    <source>
        <dbReference type="ARBA" id="ARBA00022649"/>
    </source>
</evidence>
<dbReference type="InterPro" id="IPR029060">
    <property type="entry name" value="PIN-like_dom_sf"/>
</dbReference>
<organism evidence="10 11">
    <name type="scientific">candidate division WWE3 bacterium CG10_big_fil_rev_8_21_14_0_10_32_10</name>
    <dbReference type="NCBI Taxonomy" id="1975090"/>
    <lineage>
        <taxon>Bacteria</taxon>
        <taxon>Katanobacteria</taxon>
    </lineage>
</organism>
<dbReference type="GO" id="GO:0016787">
    <property type="term" value="F:hydrolase activity"/>
    <property type="evidence" value="ECO:0007669"/>
    <property type="project" value="UniProtKB-KW"/>
</dbReference>
<evidence type="ECO:0000259" key="9">
    <source>
        <dbReference type="Pfam" id="PF01850"/>
    </source>
</evidence>
<dbReference type="InterPro" id="IPR002716">
    <property type="entry name" value="PIN_dom"/>
</dbReference>
<keyword evidence="2 8" id="KW-1277">Toxin-antitoxin system</keyword>
<comment type="cofactor">
    <cofactor evidence="1 8">
        <name>Mg(2+)</name>
        <dbReference type="ChEBI" id="CHEBI:18420"/>
    </cofactor>
</comment>
<keyword evidence="6 8" id="KW-0460">Magnesium</keyword>
<evidence type="ECO:0000313" key="11">
    <source>
        <dbReference type="Proteomes" id="UP000230214"/>
    </source>
</evidence>
<evidence type="ECO:0000313" key="10">
    <source>
        <dbReference type="EMBL" id="PIR43790.1"/>
    </source>
</evidence>
<dbReference type="Pfam" id="PF01850">
    <property type="entry name" value="PIN"/>
    <property type="match status" value="1"/>
</dbReference>
<dbReference type="SUPFAM" id="SSF88723">
    <property type="entry name" value="PIN domain-like"/>
    <property type="match status" value="1"/>
</dbReference>
<evidence type="ECO:0000256" key="7">
    <source>
        <dbReference type="ARBA" id="ARBA00038093"/>
    </source>
</evidence>
<dbReference type="CDD" id="cd09881">
    <property type="entry name" value="PIN_VapC4-5_FitB-like"/>
    <property type="match status" value="1"/>
</dbReference>
<evidence type="ECO:0000256" key="5">
    <source>
        <dbReference type="ARBA" id="ARBA00022801"/>
    </source>
</evidence>
<evidence type="ECO:0000256" key="6">
    <source>
        <dbReference type="ARBA" id="ARBA00022842"/>
    </source>
</evidence>
<dbReference type="PANTHER" id="PTHR33653">
    <property type="entry name" value="RIBONUCLEASE VAPC2"/>
    <property type="match status" value="1"/>
</dbReference>
<dbReference type="PANTHER" id="PTHR33653:SF1">
    <property type="entry name" value="RIBONUCLEASE VAPC2"/>
    <property type="match status" value="1"/>
</dbReference>
<dbReference type="GO" id="GO:0000287">
    <property type="term" value="F:magnesium ion binding"/>
    <property type="evidence" value="ECO:0007669"/>
    <property type="project" value="UniProtKB-UniRule"/>
</dbReference>
<dbReference type="Proteomes" id="UP000230214">
    <property type="component" value="Unassembled WGS sequence"/>
</dbReference>
<protein>
    <recommendedName>
        <fullName evidence="8">Ribonuclease VapC</fullName>
        <shortName evidence="8">RNase VapC</shortName>
        <ecNumber evidence="8">3.1.-.-</ecNumber>
    </recommendedName>
    <alternativeName>
        <fullName evidence="8">Toxin VapC</fullName>
    </alternativeName>
</protein>
<gene>
    <name evidence="8" type="primary">vapC</name>
    <name evidence="10" type="ORF">COV24_00940</name>
</gene>
<dbReference type="InterPro" id="IPR050556">
    <property type="entry name" value="Type_II_TA_system_RNase"/>
</dbReference>
<keyword evidence="8" id="KW-0800">Toxin</keyword>
<accession>A0A2H0RBE8</accession>
<keyword evidence="3 8" id="KW-0540">Nuclease</keyword>
<evidence type="ECO:0000256" key="1">
    <source>
        <dbReference type="ARBA" id="ARBA00001946"/>
    </source>
</evidence>
<dbReference type="AlphaFoldDB" id="A0A2H0RBE8"/>
<dbReference type="GO" id="GO:0004540">
    <property type="term" value="F:RNA nuclease activity"/>
    <property type="evidence" value="ECO:0007669"/>
    <property type="project" value="InterPro"/>
</dbReference>
<dbReference type="Gene3D" id="3.40.50.1010">
    <property type="entry name" value="5'-nuclease"/>
    <property type="match status" value="1"/>
</dbReference>
<feature type="binding site" evidence="8">
    <location>
        <position position="5"/>
    </location>
    <ligand>
        <name>Mg(2+)</name>
        <dbReference type="ChEBI" id="CHEBI:18420"/>
    </ligand>
</feature>
<proteinExistence type="inferred from homology"/>
<evidence type="ECO:0000256" key="4">
    <source>
        <dbReference type="ARBA" id="ARBA00022723"/>
    </source>
</evidence>